<keyword evidence="4" id="KW-1185">Reference proteome</keyword>
<dbReference type="Proteomes" id="UP001430172">
    <property type="component" value="Unassembled WGS sequence"/>
</dbReference>
<feature type="transmembrane region" description="Helical" evidence="2">
    <location>
        <begin position="50"/>
        <end position="70"/>
    </location>
</feature>
<gene>
    <name evidence="3" type="ORF">JQN70_16645</name>
</gene>
<dbReference type="RefSeq" id="WP_204132496.1">
    <property type="nucleotide sequence ID" value="NZ_JAFDVD010000020.1"/>
</dbReference>
<organism evidence="3 4">
    <name type="scientific">Phycicoccus sonneratiae</name>
    <dbReference type="NCBI Taxonomy" id="2807628"/>
    <lineage>
        <taxon>Bacteria</taxon>
        <taxon>Bacillati</taxon>
        <taxon>Actinomycetota</taxon>
        <taxon>Actinomycetes</taxon>
        <taxon>Micrococcales</taxon>
        <taxon>Intrasporangiaceae</taxon>
        <taxon>Phycicoccus</taxon>
    </lineage>
</organism>
<proteinExistence type="predicted"/>
<keyword evidence="2" id="KW-0812">Transmembrane</keyword>
<evidence type="ECO:0000313" key="4">
    <source>
        <dbReference type="Proteomes" id="UP001430172"/>
    </source>
</evidence>
<feature type="transmembrane region" description="Helical" evidence="2">
    <location>
        <begin position="76"/>
        <end position="97"/>
    </location>
</feature>
<accession>A0ABS2CQB9</accession>
<dbReference type="EMBL" id="JAFDVD010000020">
    <property type="protein sequence ID" value="MBM6402030.1"/>
    <property type="molecule type" value="Genomic_DNA"/>
</dbReference>
<protein>
    <recommendedName>
        <fullName evidence="5">DUF2510 domain-containing protein</fullName>
    </recommendedName>
</protein>
<reference evidence="3" key="1">
    <citation type="submission" date="2021-02" db="EMBL/GenBank/DDBJ databases">
        <title>Phycicoccus sp. MQZ13P-5T, whole genome shotgun sequence.</title>
        <authorList>
            <person name="Tuo L."/>
        </authorList>
    </citation>
    <scope>NUCLEOTIDE SEQUENCE</scope>
    <source>
        <strain evidence="3">MQZ13P-5</strain>
    </source>
</reference>
<evidence type="ECO:0008006" key="5">
    <source>
        <dbReference type="Google" id="ProtNLM"/>
    </source>
</evidence>
<comment type="caution">
    <text evidence="3">The sequence shown here is derived from an EMBL/GenBank/DDBJ whole genome shotgun (WGS) entry which is preliminary data.</text>
</comment>
<sequence>MTTATTPTPTTPRDVPGFADHEGRRLRPRVPATPPPPTVRPSSATAGLQALLALPVFFGVFALALALGGGSGRMGATGLLGFFAVAGSAVAALAWLVRRWGRALVAEIEQGYTTTRVVTASWWWRRSSGTGQGVAWDFTGLWYLRPSGEVRAAPVPTPHPPGWYPSPHAPNRLELWTGSQWTARLGDRTDGLLPT</sequence>
<evidence type="ECO:0000256" key="1">
    <source>
        <dbReference type="SAM" id="MobiDB-lite"/>
    </source>
</evidence>
<keyword evidence="2" id="KW-1133">Transmembrane helix</keyword>
<evidence type="ECO:0000256" key="2">
    <source>
        <dbReference type="SAM" id="Phobius"/>
    </source>
</evidence>
<feature type="compositionally biased region" description="Low complexity" evidence="1">
    <location>
        <begin position="1"/>
        <end position="12"/>
    </location>
</feature>
<keyword evidence="2" id="KW-0472">Membrane</keyword>
<feature type="region of interest" description="Disordered" evidence="1">
    <location>
        <begin position="1"/>
        <end position="42"/>
    </location>
</feature>
<evidence type="ECO:0000313" key="3">
    <source>
        <dbReference type="EMBL" id="MBM6402030.1"/>
    </source>
</evidence>
<name>A0ABS2CQB9_9MICO</name>